<dbReference type="EMBL" id="BOPV01000001">
    <property type="protein sequence ID" value="GIL41433.1"/>
    <property type="molecule type" value="Genomic_DNA"/>
</dbReference>
<keyword evidence="3" id="KW-1185">Reference proteome</keyword>
<keyword evidence="1" id="KW-0812">Transmembrane</keyword>
<accession>A0A8S8XDB4</accession>
<evidence type="ECO:0000313" key="2">
    <source>
        <dbReference type="EMBL" id="GIL41433.1"/>
    </source>
</evidence>
<proteinExistence type="predicted"/>
<reference evidence="2" key="1">
    <citation type="submission" date="2021-02" db="EMBL/GenBank/DDBJ databases">
        <title>Genome sequence of Rhodospirillales sp. strain TMPK1 isolated from soil.</title>
        <authorList>
            <person name="Nakai R."/>
            <person name="Kusada H."/>
            <person name="Tamaki H."/>
        </authorList>
    </citation>
    <scope>NUCLEOTIDE SEQUENCE</scope>
    <source>
        <strain evidence="2">TMPK1</strain>
    </source>
</reference>
<keyword evidence="1" id="KW-0472">Membrane</keyword>
<dbReference type="Proteomes" id="UP000681075">
    <property type="component" value="Unassembled WGS sequence"/>
</dbReference>
<name>A0A8S8XDB4_9PROT</name>
<dbReference type="RefSeq" id="WP_420244916.1">
    <property type="nucleotide sequence ID" value="NZ_BOPV01000001.1"/>
</dbReference>
<feature type="transmembrane region" description="Helical" evidence="1">
    <location>
        <begin position="67"/>
        <end position="85"/>
    </location>
</feature>
<dbReference type="AlphaFoldDB" id="A0A8S8XDB4"/>
<feature type="transmembrane region" description="Helical" evidence="1">
    <location>
        <begin position="92"/>
        <end position="113"/>
    </location>
</feature>
<sequence length="125" mass="13461">MRRVLERMLRLLALSIGLAVVMPAVSLDLRGPHVVLVEPAVAQAADSTLQTTYTSKLCEVYNVGKQLVYIALGIGILVVVVLSIGSRFRTGLFITLVASVVIVATTDQLMGFLNKDAQFNCKGTQ</sequence>
<keyword evidence="1" id="KW-1133">Transmembrane helix</keyword>
<organism evidence="2 3">
    <name type="scientific">Roseiterribacter gracilis</name>
    <dbReference type="NCBI Taxonomy" id="2812848"/>
    <lineage>
        <taxon>Bacteria</taxon>
        <taxon>Pseudomonadati</taxon>
        <taxon>Pseudomonadota</taxon>
        <taxon>Alphaproteobacteria</taxon>
        <taxon>Rhodospirillales</taxon>
        <taxon>Roseiterribacteraceae</taxon>
        <taxon>Roseiterribacter</taxon>
    </lineage>
</organism>
<protein>
    <submittedName>
        <fullName evidence="2">Uncharacterized protein</fullName>
    </submittedName>
</protein>
<gene>
    <name evidence="2" type="ORF">TMPK1_36700</name>
</gene>
<evidence type="ECO:0000313" key="3">
    <source>
        <dbReference type="Proteomes" id="UP000681075"/>
    </source>
</evidence>
<comment type="caution">
    <text evidence="2">The sequence shown here is derived from an EMBL/GenBank/DDBJ whole genome shotgun (WGS) entry which is preliminary data.</text>
</comment>
<evidence type="ECO:0000256" key="1">
    <source>
        <dbReference type="SAM" id="Phobius"/>
    </source>
</evidence>